<accession>A0A183B199</accession>
<dbReference type="InterPro" id="IPR036116">
    <property type="entry name" value="FN3_sf"/>
</dbReference>
<dbReference type="SUPFAM" id="SSF49265">
    <property type="entry name" value="Fibronectin type III"/>
    <property type="match status" value="1"/>
</dbReference>
<organism evidence="3">
    <name type="scientific">Echinostoma caproni</name>
    <dbReference type="NCBI Taxonomy" id="27848"/>
    <lineage>
        <taxon>Eukaryota</taxon>
        <taxon>Metazoa</taxon>
        <taxon>Spiralia</taxon>
        <taxon>Lophotrochozoa</taxon>
        <taxon>Platyhelminthes</taxon>
        <taxon>Trematoda</taxon>
        <taxon>Digenea</taxon>
        <taxon>Plagiorchiida</taxon>
        <taxon>Echinostomata</taxon>
        <taxon>Echinostomatoidea</taxon>
        <taxon>Echinostomatidae</taxon>
        <taxon>Echinostoma</taxon>
    </lineage>
</organism>
<dbReference type="AlphaFoldDB" id="A0A183B199"/>
<gene>
    <name evidence="1" type="ORF">ECPE_LOCUS12984</name>
</gene>
<reference evidence="1 2" key="2">
    <citation type="submission" date="2018-11" db="EMBL/GenBank/DDBJ databases">
        <authorList>
            <consortium name="Pathogen Informatics"/>
        </authorList>
    </citation>
    <scope>NUCLEOTIDE SEQUENCE [LARGE SCALE GENOMIC DNA]</scope>
    <source>
        <strain evidence="1 2">Egypt</strain>
    </source>
</reference>
<evidence type="ECO:0000313" key="1">
    <source>
        <dbReference type="EMBL" id="VDP90256.1"/>
    </source>
</evidence>
<evidence type="ECO:0000313" key="3">
    <source>
        <dbReference type="WBParaSite" id="ECPE_0001302201-mRNA-1"/>
    </source>
</evidence>
<sequence length="105" mass="11836">MGGWLRVGGSKRFADSSGVMRTLEFPARSVSVAYASIHSGYTYTVSDLEPNSVYDVQLSAYYEMTLDMESNWETTSCYTQMQKVHPISHDDARLLNLLVDMLLQT</sequence>
<dbReference type="WBParaSite" id="ECPE_0001302201-mRNA-1">
    <property type="protein sequence ID" value="ECPE_0001302201-mRNA-1"/>
    <property type="gene ID" value="ECPE_0001302201"/>
</dbReference>
<name>A0A183B199_9TREM</name>
<evidence type="ECO:0000313" key="2">
    <source>
        <dbReference type="Proteomes" id="UP000272942"/>
    </source>
</evidence>
<dbReference type="EMBL" id="UZAN01054044">
    <property type="protein sequence ID" value="VDP90256.1"/>
    <property type="molecule type" value="Genomic_DNA"/>
</dbReference>
<dbReference type="Proteomes" id="UP000272942">
    <property type="component" value="Unassembled WGS sequence"/>
</dbReference>
<protein>
    <submittedName>
        <fullName evidence="3">Fibronectin type-III domain-containing protein</fullName>
    </submittedName>
</protein>
<proteinExistence type="predicted"/>
<keyword evidence="2" id="KW-1185">Reference proteome</keyword>
<reference evidence="3" key="1">
    <citation type="submission" date="2016-06" db="UniProtKB">
        <authorList>
            <consortium name="WormBaseParasite"/>
        </authorList>
    </citation>
    <scope>IDENTIFICATION</scope>
</reference>
<dbReference type="OrthoDB" id="6279462at2759"/>